<feature type="site" description="Stabilizes the phosphoryl group" evidence="9">
    <location>
        <position position="92"/>
    </location>
</feature>
<feature type="binding site" evidence="10">
    <location>
        <position position="11"/>
    </location>
    <ligand>
        <name>Mg(2+)</name>
        <dbReference type="ChEBI" id="CHEBI:18420"/>
    </ligand>
</feature>
<comment type="cofactor">
    <cofactor evidence="10">
        <name>Mg(2+)</name>
        <dbReference type="ChEBI" id="CHEBI:18420"/>
    </cofactor>
</comment>
<feature type="binding site" evidence="10">
    <location>
        <position position="80"/>
    </location>
    <ligand>
        <name>Zn(2+)</name>
        <dbReference type="ChEBI" id="CHEBI:29105"/>
    </ligand>
</feature>
<evidence type="ECO:0000256" key="3">
    <source>
        <dbReference type="ARBA" id="ARBA00022723"/>
    </source>
</evidence>
<evidence type="ECO:0000256" key="8">
    <source>
        <dbReference type="PIRSR" id="PIRSR004682-1"/>
    </source>
</evidence>
<dbReference type="AlphaFoldDB" id="A0A366JGM4"/>
<evidence type="ECO:0000256" key="1">
    <source>
        <dbReference type="ARBA" id="ARBA00004496"/>
    </source>
</evidence>
<dbReference type="InterPro" id="IPR006543">
    <property type="entry name" value="Histidinol-phos"/>
</dbReference>
<protein>
    <recommendedName>
        <fullName evidence="6 7">D,D-heptose 1,7-bisphosphate phosphatase</fullName>
        <ecNumber evidence="7">3.1.3.-</ecNumber>
    </recommendedName>
</protein>
<gene>
    <name evidence="11" type="ORF">DFO70_1371</name>
</gene>
<proteinExistence type="inferred from homology"/>
<feature type="binding site" evidence="10">
    <location>
        <position position="82"/>
    </location>
    <ligand>
        <name>Zn(2+)</name>
        <dbReference type="ChEBI" id="CHEBI:29105"/>
    </ligand>
</feature>
<dbReference type="Pfam" id="PF13242">
    <property type="entry name" value="Hydrolase_like"/>
    <property type="match status" value="1"/>
</dbReference>
<dbReference type="Gene3D" id="3.40.50.1000">
    <property type="entry name" value="HAD superfamily/HAD-like"/>
    <property type="match status" value="1"/>
</dbReference>
<keyword evidence="10" id="KW-0862">Zinc</keyword>
<evidence type="ECO:0000256" key="5">
    <source>
        <dbReference type="ARBA" id="ARBA00023277"/>
    </source>
</evidence>
<feature type="active site" description="Nucleophile" evidence="8">
    <location>
        <position position="9"/>
    </location>
</feature>
<name>A0A366JGM4_CYTFI</name>
<dbReference type="GO" id="GO:0016791">
    <property type="term" value="F:phosphatase activity"/>
    <property type="evidence" value="ECO:0007669"/>
    <property type="project" value="InterPro"/>
</dbReference>
<evidence type="ECO:0000256" key="2">
    <source>
        <dbReference type="ARBA" id="ARBA00022490"/>
    </source>
</evidence>
<keyword evidence="3 10" id="KW-0479">Metal-binding</keyword>
<feature type="binding site" evidence="10">
    <location>
        <position position="9"/>
    </location>
    <ligand>
        <name>Mg(2+)</name>
        <dbReference type="ChEBI" id="CHEBI:18420"/>
    </ligand>
</feature>
<dbReference type="InterPro" id="IPR004446">
    <property type="entry name" value="Heptose_bisP_phosphatase"/>
</dbReference>
<keyword evidence="4 7" id="KW-0378">Hydrolase</keyword>
<evidence type="ECO:0000256" key="7">
    <source>
        <dbReference type="PIRNR" id="PIRNR004682"/>
    </source>
</evidence>
<feature type="binding site" evidence="10">
    <location>
        <position position="88"/>
    </location>
    <ligand>
        <name>Zn(2+)</name>
        <dbReference type="ChEBI" id="CHEBI:29105"/>
    </ligand>
</feature>
<keyword evidence="5 7" id="KW-0119">Carbohydrate metabolism</keyword>
<accession>A0A366JGM4</accession>
<dbReference type="InterPro" id="IPR036412">
    <property type="entry name" value="HAD-like_sf"/>
</dbReference>
<keyword evidence="12" id="KW-1185">Reference proteome</keyword>
<comment type="caution">
    <text evidence="11">The sequence shown here is derived from an EMBL/GenBank/DDBJ whole genome shotgun (WGS) entry which is preliminary data.</text>
</comment>
<keyword evidence="2 7" id="KW-0963">Cytoplasm</keyword>
<feature type="site" description="Stabilizes the phosphoryl group" evidence="9">
    <location>
        <position position="50"/>
    </location>
</feature>
<dbReference type="NCBIfam" id="TIGR01662">
    <property type="entry name" value="HAD-SF-IIIA"/>
    <property type="match status" value="1"/>
</dbReference>
<comment type="cofactor">
    <cofactor evidence="10">
        <name>Zn(2+)</name>
        <dbReference type="ChEBI" id="CHEBI:29105"/>
    </cofactor>
</comment>
<dbReference type="Proteomes" id="UP000252731">
    <property type="component" value="Unassembled WGS sequence"/>
</dbReference>
<evidence type="ECO:0000256" key="4">
    <source>
        <dbReference type="ARBA" id="ARBA00022801"/>
    </source>
</evidence>
<comment type="similarity">
    <text evidence="7">Belongs to the gmhB family.</text>
</comment>
<dbReference type="GO" id="GO:0005737">
    <property type="term" value="C:cytoplasm"/>
    <property type="evidence" value="ECO:0007669"/>
    <property type="project" value="UniProtKB-SubCell"/>
</dbReference>
<dbReference type="PANTHER" id="PTHR42891">
    <property type="entry name" value="D-GLYCERO-BETA-D-MANNO-HEPTOSE-1,7-BISPHOSPHATE 7-PHOSPHATASE"/>
    <property type="match status" value="1"/>
</dbReference>
<dbReference type="PANTHER" id="PTHR42891:SF1">
    <property type="entry name" value="D-GLYCERO-BETA-D-MANNO-HEPTOSE-1,7-BISPHOSPHATE 7-PHOSPHATASE"/>
    <property type="match status" value="1"/>
</dbReference>
<evidence type="ECO:0000256" key="10">
    <source>
        <dbReference type="PIRSR" id="PIRSR004682-4"/>
    </source>
</evidence>
<feature type="binding site" evidence="10">
    <location>
        <position position="90"/>
    </location>
    <ligand>
        <name>Zn(2+)</name>
        <dbReference type="ChEBI" id="CHEBI:29105"/>
    </ligand>
</feature>
<feature type="active site" description="Nucleophile" evidence="8">
    <location>
        <position position="11"/>
    </location>
</feature>
<dbReference type="NCBIfam" id="TIGR01656">
    <property type="entry name" value="Histidinol-ppas"/>
    <property type="match status" value="1"/>
</dbReference>
<dbReference type="EC" id="3.1.3.-" evidence="7"/>
<dbReference type="EMBL" id="QNSF01000037">
    <property type="protein sequence ID" value="RBP85957.1"/>
    <property type="molecule type" value="Genomic_DNA"/>
</dbReference>
<dbReference type="GO" id="GO:0005975">
    <property type="term" value="P:carbohydrate metabolic process"/>
    <property type="evidence" value="ECO:0007669"/>
    <property type="project" value="InterPro"/>
</dbReference>
<keyword evidence="10" id="KW-0460">Magnesium</keyword>
<evidence type="ECO:0000313" key="11">
    <source>
        <dbReference type="EMBL" id="RBP85957.1"/>
    </source>
</evidence>
<dbReference type="InterPro" id="IPR006549">
    <property type="entry name" value="HAD-SF_hydro_IIIA"/>
</dbReference>
<evidence type="ECO:0000256" key="9">
    <source>
        <dbReference type="PIRSR" id="PIRSR004682-3"/>
    </source>
</evidence>
<feature type="binding site" evidence="10">
    <location>
        <position position="117"/>
    </location>
    <ligand>
        <name>Mg(2+)</name>
        <dbReference type="ChEBI" id="CHEBI:18420"/>
    </ligand>
</feature>
<reference evidence="11 12" key="1">
    <citation type="submission" date="2018-06" db="EMBL/GenBank/DDBJ databases">
        <title>Freshwater and sediment microbial communities from various areas in North America, analyzing microbe dynamics in response to fracking.</title>
        <authorList>
            <person name="Lamendella R."/>
        </authorList>
    </citation>
    <scope>NUCLEOTIDE SEQUENCE [LARGE SCALE GENOMIC DNA]</scope>
    <source>
        <strain evidence="11 12">14_TX</strain>
    </source>
</reference>
<comment type="subcellular location">
    <subcellularLocation>
        <location evidence="1 7">Cytoplasm</location>
    </subcellularLocation>
</comment>
<dbReference type="RefSeq" id="WP_113885760.1">
    <property type="nucleotide sequence ID" value="NZ_QNSF01000037.1"/>
</dbReference>
<evidence type="ECO:0000256" key="6">
    <source>
        <dbReference type="ARBA" id="ARBA00031828"/>
    </source>
</evidence>
<dbReference type="InterPro" id="IPR023214">
    <property type="entry name" value="HAD_sf"/>
</dbReference>
<feature type="site" description="Contributes to substrate recognition" evidence="9">
    <location>
        <position position="91"/>
    </location>
</feature>
<dbReference type="SUPFAM" id="SSF56784">
    <property type="entry name" value="HAD-like"/>
    <property type="match status" value="1"/>
</dbReference>
<sequence length="178" mass="19953">MNIQAVFIDRDGTIGGSDKVIYPGEFELFPNVPDSIQHLKDSGKLIFSFTNQPGISKGEATVETFEKELFEFGFNKVYICPHQHNEGCNCRKPSTGMLIKAAEENNLKLEECVVIGDRWTDMVAADEAGCIKILVKTGSGTEAYNKYLNSEFYGHWAEVKPDYIAEDINDAVKWLMTN</sequence>
<organism evidence="11 12">
    <name type="scientific">Cytobacillus firmus</name>
    <name type="common">Bacillus firmus</name>
    <dbReference type="NCBI Taxonomy" id="1399"/>
    <lineage>
        <taxon>Bacteria</taxon>
        <taxon>Bacillati</taxon>
        <taxon>Bacillota</taxon>
        <taxon>Bacilli</taxon>
        <taxon>Bacillales</taxon>
        <taxon>Bacillaceae</taxon>
        <taxon>Cytobacillus</taxon>
    </lineage>
</organism>
<dbReference type="GO" id="GO:0046872">
    <property type="term" value="F:metal ion binding"/>
    <property type="evidence" value="ECO:0007669"/>
    <property type="project" value="UniProtKB-KW"/>
</dbReference>
<dbReference type="NCBIfam" id="NF005264">
    <property type="entry name" value="PRK06769.1"/>
    <property type="match status" value="1"/>
</dbReference>
<evidence type="ECO:0000313" key="12">
    <source>
        <dbReference type="Proteomes" id="UP000252731"/>
    </source>
</evidence>
<dbReference type="OrthoDB" id="9801899at2"/>
<dbReference type="PIRSF" id="PIRSF004682">
    <property type="entry name" value="GmhB"/>
    <property type="match status" value="1"/>
</dbReference>